<comment type="caution">
    <text evidence="3">The sequence shown here is derived from an EMBL/GenBank/DDBJ whole genome shotgun (WGS) entry which is preliminary data.</text>
</comment>
<gene>
    <name evidence="3" type="ORF">V5O48_009107</name>
</gene>
<accession>A0ABR3FCP9</accession>
<evidence type="ECO:0000256" key="1">
    <source>
        <dbReference type="SAM" id="MobiDB-lite"/>
    </source>
</evidence>
<dbReference type="SUPFAM" id="SSF52047">
    <property type="entry name" value="RNI-like"/>
    <property type="match status" value="1"/>
</dbReference>
<dbReference type="Proteomes" id="UP001465976">
    <property type="component" value="Unassembled WGS sequence"/>
</dbReference>
<dbReference type="InterPro" id="IPR001810">
    <property type="entry name" value="F-box_dom"/>
</dbReference>
<organism evidence="3 4">
    <name type="scientific">Marasmius crinis-equi</name>
    <dbReference type="NCBI Taxonomy" id="585013"/>
    <lineage>
        <taxon>Eukaryota</taxon>
        <taxon>Fungi</taxon>
        <taxon>Dikarya</taxon>
        <taxon>Basidiomycota</taxon>
        <taxon>Agaricomycotina</taxon>
        <taxon>Agaricomycetes</taxon>
        <taxon>Agaricomycetidae</taxon>
        <taxon>Agaricales</taxon>
        <taxon>Marasmiineae</taxon>
        <taxon>Marasmiaceae</taxon>
        <taxon>Marasmius</taxon>
    </lineage>
</organism>
<evidence type="ECO:0000259" key="2">
    <source>
        <dbReference type="Pfam" id="PF12937"/>
    </source>
</evidence>
<dbReference type="Pfam" id="PF12937">
    <property type="entry name" value="F-box-like"/>
    <property type="match status" value="1"/>
</dbReference>
<proteinExistence type="predicted"/>
<feature type="domain" description="F-box" evidence="2">
    <location>
        <begin position="3"/>
        <end position="60"/>
    </location>
</feature>
<sequence length="524" mass="59325">MTIDSLPPEILLQIYQAASEDIYEERNPVLPSTVLTCSKVCQRWRALVLDAPALFSQIFIPFKLLREQQYDVRKWARFWLERSQSHPVSIIIQLYYGDAGELETFHSLLHDCVRPNIARIRDLHFTFVEKGEPHNLVSLFYPLLDDGRLDAPILEELTVRYLGGAGRPIILLTPSSFRNFLFTSHPKLHRLTIRGIDTPSPFHSLTHLDLHYVDLGPESFRKLVKDCPELHTLALRAIRIPIPSFHDSSEPIVMAHLRTLILEFGRALLHDLMDDPKRVLAYVVAPNLESLEVIAGGLPISLANILPNPKFLTSLRRLKLDSISKTVENLFTSRVANNSHWFVDLPDTIEELHLSHSTGDVLGIELHAPQSQLNAQHSFGDDLTLPSSPNGPAPPRTRSKDVHALGANRNYDSFVLSGPPMELSSAAFTNLVSLTIDSIRAEEMLWLCRVLAVRPHIRDVTLSQAAYRSLRSSLVLSATQDGSWKVRLKMPGFMSHRWDYEDEDGADVVEWVKERVELSVLTRV</sequence>
<dbReference type="Gene3D" id="1.20.1280.50">
    <property type="match status" value="1"/>
</dbReference>
<keyword evidence="4" id="KW-1185">Reference proteome</keyword>
<dbReference type="InterPro" id="IPR032675">
    <property type="entry name" value="LRR_dom_sf"/>
</dbReference>
<feature type="region of interest" description="Disordered" evidence="1">
    <location>
        <begin position="377"/>
        <end position="402"/>
    </location>
</feature>
<evidence type="ECO:0000313" key="4">
    <source>
        <dbReference type="Proteomes" id="UP001465976"/>
    </source>
</evidence>
<dbReference type="Gene3D" id="3.80.10.10">
    <property type="entry name" value="Ribonuclease Inhibitor"/>
    <property type="match status" value="1"/>
</dbReference>
<dbReference type="EMBL" id="JBAHYK010000572">
    <property type="protein sequence ID" value="KAL0572858.1"/>
    <property type="molecule type" value="Genomic_DNA"/>
</dbReference>
<evidence type="ECO:0000313" key="3">
    <source>
        <dbReference type="EMBL" id="KAL0572858.1"/>
    </source>
</evidence>
<protein>
    <recommendedName>
        <fullName evidence="2">F-box domain-containing protein</fullName>
    </recommendedName>
</protein>
<reference evidence="3 4" key="1">
    <citation type="submission" date="2024-02" db="EMBL/GenBank/DDBJ databases">
        <title>A draft genome for the cacao thread blight pathogen Marasmius crinis-equi.</title>
        <authorList>
            <person name="Cohen S.P."/>
            <person name="Baruah I.K."/>
            <person name="Amoako-Attah I."/>
            <person name="Bukari Y."/>
            <person name="Meinhardt L.W."/>
            <person name="Bailey B.A."/>
        </authorList>
    </citation>
    <scope>NUCLEOTIDE SEQUENCE [LARGE SCALE GENOMIC DNA]</scope>
    <source>
        <strain evidence="3 4">GH-76</strain>
    </source>
</reference>
<name>A0ABR3FCP9_9AGAR</name>